<dbReference type="GeneID" id="54472491"/>
<evidence type="ECO:0000313" key="1">
    <source>
        <dbReference type="EMBL" id="KAF2480436.1"/>
    </source>
</evidence>
<dbReference type="RefSeq" id="XP_033587006.1">
    <property type="nucleotide sequence ID" value="XM_033731489.1"/>
</dbReference>
<organism evidence="1 2">
    <name type="scientific">Neohortaea acidophila</name>
    <dbReference type="NCBI Taxonomy" id="245834"/>
    <lineage>
        <taxon>Eukaryota</taxon>
        <taxon>Fungi</taxon>
        <taxon>Dikarya</taxon>
        <taxon>Ascomycota</taxon>
        <taxon>Pezizomycotina</taxon>
        <taxon>Dothideomycetes</taxon>
        <taxon>Dothideomycetidae</taxon>
        <taxon>Mycosphaerellales</taxon>
        <taxon>Teratosphaeriaceae</taxon>
        <taxon>Neohortaea</taxon>
    </lineage>
</organism>
<proteinExistence type="predicted"/>
<keyword evidence="2" id="KW-1185">Reference proteome</keyword>
<dbReference type="Proteomes" id="UP000799767">
    <property type="component" value="Unassembled WGS sequence"/>
</dbReference>
<dbReference type="EMBL" id="MU001639">
    <property type="protein sequence ID" value="KAF2480436.1"/>
    <property type="molecule type" value="Genomic_DNA"/>
</dbReference>
<reference evidence="1" key="1">
    <citation type="journal article" date="2020" name="Stud. Mycol.">
        <title>101 Dothideomycetes genomes: a test case for predicting lifestyles and emergence of pathogens.</title>
        <authorList>
            <person name="Haridas S."/>
            <person name="Albert R."/>
            <person name="Binder M."/>
            <person name="Bloem J."/>
            <person name="Labutti K."/>
            <person name="Salamov A."/>
            <person name="Andreopoulos B."/>
            <person name="Baker S."/>
            <person name="Barry K."/>
            <person name="Bills G."/>
            <person name="Bluhm B."/>
            <person name="Cannon C."/>
            <person name="Castanera R."/>
            <person name="Culley D."/>
            <person name="Daum C."/>
            <person name="Ezra D."/>
            <person name="Gonzalez J."/>
            <person name="Henrissat B."/>
            <person name="Kuo A."/>
            <person name="Liang C."/>
            <person name="Lipzen A."/>
            <person name="Lutzoni F."/>
            <person name="Magnuson J."/>
            <person name="Mondo S."/>
            <person name="Nolan M."/>
            <person name="Ohm R."/>
            <person name="Pangilinan J."/>
            <person name="Park H.-J."/>
            <person name="Ramirez L."/>
            <person name="Alfaro M."/>
            <person name="Sun H."/>
            <person name="Tritt A."/>
            <person name="Yoshinaga Y."/>
            <person name="Zwiers L.-H."/>
            <person name="Turgeon B."/>
            <person name="Goodwin S."/>
            <person name="Spatafora J."/>
            <person name="Crous P."/>
            <person name="Grigoriev I."/>
        </authorList>
    </citation>
    <scope>NUCLEOTIDE SEQUENCE</scope>
    <source>
        <strain evidence="1">CBS 113389</strain>
    </source>
</reference>
<evidence type="ECO:0000313" key="2">
    <source>
        <dbReference type="Proteomes" id="UP000799767"/>
    </source>
</evidence>
<sequence length="230" mass="26123">MPLLRKTLAVTGWTSLGAALAFTISTRKSTIHPVPETDYLLSTTLFARYNPNPNPSMRDICLRRVPLDRIKPELLAQEGRLVEAFCGAVWSGWAFEVQRRYLARKYRGPETEGQLWDVRDLERSAYAVGTKITDHFEVLSKNDSSIILRCGDSPRVNAYRESDGLFELTADVKKEEGVVEFGMKSVFYNSVAQPDAQSKPLQEPVGPYMQWAHQKYTKLLMEDAARKCMQ</sequence>
<dbReference type="OrthoDB" id="4436466at2759"/>
<name>A0A6A6PKV5_9PEZI</name>
<dbReference type="AlphaFoldDB" id="A0A6A6PKV5"/>
<protein>
    <submittedName>
        <fullName evidence="1">Uncharacterized protein</fullName>
    </submittedName>
</protein>
<gene>
    <name evidence="1" type="ORF">BDY17DRAFT_255032</name>
</gene>
<accession>A0A6A6PKV5</accession>